<reference evidence="1" key="1">
    <citation type="submission" date="2022-05" db="EMBL/GenBank/DDBJ databases">
        <title>Chromosome-level genome of Chaenocephalus aceratus.</title>
        <authorList>
            <person name="Park H."/>
        </authorList>
    </citation>
    <scope>NUCLEOTIDE SEQUENCE</scope>
    <source>
        <strain evidence="1">KU_202001</strain>
    </source>
</reference>
<comment type="caution">
    <text evidence="1">The sequence shown here is derived from an EMBL/GenBank/DDBJ whole genome shotgun (WGS) entry which is preliminary data.</text>
</comment>
<dbReference type="Proteomes" id="UP001057452">
    <property type="component" value="Chromosome 11"/>
</dbReference>
<evidence type="ECO:0000313" key="2">
    <source>
        <dbReference type="Proteomes" id="UP001057452"/>
    </source>
</evidence>
<name>A0ACB9WY87_CHAAC</name>
<feature type="non-terminal residue" evidence="1">
    <location>
        <position position="1"/>
    </location>
</feature>
<organism evidence="1 2">
    <name type="scientific">Chaenocephalus aceratus</name>
    <name type="common">Blackfin icefish</name>
    <name type="synonym">Chaenichthys aceratus</name>
    <dbReference type="NCBI Taxonomy" id="36190"/>
    <lineage>
        <taxon>Eukaryota</taxon>
        <taxon>Metazoa</taxon>
        <taxon>Chordata</taxon>
        <taxon>Craniata</taxon>
        <taxon>Vertebrata</taxon>
        <taxon>Euteleostomi</taxon>
        <taxon>Actinopterygii</taxon>
        <taxon>Neopterygii</taxon>
        <taxon>Teleostei</taxon>
        <taxon>Neoteleostei</taxon>
        <taxon>Acanthomorphata</taxon>
        <taxon>Eupercaria</taxon>
        <taxon>Perciformes</taxon>
        <taxon>Notothenioidei</taxon>
        <taxon>Channichthyidae</taxon>
        <taxon>Chaenocephalus</taxon>
    </lineage>
</organism>
<evidence type="ECO:0000313" key="1">
    <source>
        <dbReference type="EMBL" id="KAI4818405.1"/>
    </source>
</evidence>
<keyword evidence="2" id="KW-1185">Reference proteome</keyword>
<accession>A0ACB9WY87</accession>
<gene>
    <name evidence="1" type="ORF">KUCAC02_011747</name>
</gene>
<dbReference type="EMBL" id="CM043795">
    <property type="protein sequence ID" value="KAI4818405.1"/>
    <property type="molecule type" value="Genomic_DNA"/>
</dbReference>
<proteinExistence type="predicted"/>
<feature type="non-terminal residue" evidence="1">
    <location>
        <position position="126"/>
    </location>
</feature>
<sequence>ASNLSCIVFTVWIALHEHSIIHALLLSEAEAFIYSPQHRIDKCYGQENKMFMGGYTSPERREQIPLHCSTAVQSSGQQLRRLPASDHDYSAIPRSTADVTWVSMRAVLTLSMLGISATHLQDTGSK</sequence>
<protein>
    <submittedName>
        <fullName evidence="1">Uncharacterized protein</fullName>
    </submittedName>
</protein>